<keyword evidence="2" id="KW-0732">Signal</keyword>
<feature type="region of interest" description="Disordered" evidence="1">
    <location>
        <begin position="383"/>
        <end position="438"/>
    </location>
</feature>
<comment type="caution">
    <text evidence="4">The sequence shown here is derived from an EMBL/GenBank/DDBJ whole genome shotgun (WGS) entry which is preliminary data.</text>
</comment>
<feature type="compositionally biased region" description="Pro residues" evidence="1">
    <location>
        <begin position="388"/>
        <end position="425"/>
    </location>
</feature>
<dbReference type="STRING" id="1081109.A0A166VEC6"/>
<dbReference type="Proteomes" id="UP000078544">
    <property type="component" value="Unassembled WGS sequence"/>
</dbReference>
<evidence type="ECO:0000313" key="4">
    <source>
        <dbReference type="EMBL" id="OAA33567.1"/>
    </source>
</evidence>
<name>A0A166VEC6_9HYPO</name>
<protein>
    <submittedName>
        <fullName evidence="4">Pyridine nucleotide-disulfide oxidoreductase family protein</fullName>
    </submittedName>
</protein>
<organism evidence="4 5">
    <name type="scientific">Moelleriella libera RCEF 2490</name>
    <dbReference type="NCBI Taxonomy" id="1081109"/>
    <lineage>
        <taxon>Eukaryota</taxon>
        <taxon>Fungi</taxon>
        <taxon>Dikarya</taxon>
        <taxon>Ascomycota</taxon>
        <taxon>Pezizomycotina</taxon>
        <taxon>Sordariomycetes</taxon>
        <taxon>Hypocreomycetidae</taxon>
        <taxon>Hypocreales</taxon>
        <taxon>Clavicipitaceae</taxon>
        <taxon>Moelleriella</taxon>
    </lineage>
</organism>
<dbReference type="InterPro" id="IPR029045">
    <property type="entry name" value="ClpP/crotonase-like_dom_sf"/>
</dbReference>
<reference evidence="4 5" key="1">
    <citation type="journal article" date="2016" name="Genome Biol. Evol.">
        <title>Divergent and convergent evolution of fungal pathogenicity.</title>
        <authorList>
            <person name="Shang Y."/>
            <person name="Xiao G."/>
            <person name="Zheng P."/>
            <person name="Cen K."/>
            <person name="Zhan S."/>
            <person name="Wang C."/>
        </authorList>
    </citation>
    <scope>NUCLEOTIDE SEQUENCE [LARGE SCALE GENOMIC DNA]</scope>
    <source>
        <strain evidence="4 5">RCEF 2490</strain>
    </source>
</reference>
<dbReference type="PANTHER" id="PTHR37049:SF4">
    <property type="entry name" value="RHODANESE DOMAIN-CONTAINING PROTEIN"/>
    <property type="match status" value="1"/>
</dbReference>
<dbReference type="InterPro" id="IPR056186">
    <property type="entry name" value="PDZ_CPAF-rel"/>
</dbReference>
<dbReference type="Pfam" id="PF23658">
    <property type="entry name" value="PDZ_CPAF_rel"/>
    <property type="match status" value="1"/>
</dbReference>
<dbReference type="SUPFAM" id="SSF52096">
    <property type="entry name" value="ClpP/crotonase"/>
    <property type="match status" value="1"/>
</dbReference>
<feature type="signal peptide" evidence="2">
    <location>
        <begin position="1"/>
        <end position="29"/>
    </location>
</feature>
<evidence type="ECO:0000313" key="5">
    <source>
        <dbReference type="Proteomes" id="UP000078544"/>
    </source>
</evidence>
<feature type="domain" description="CPAF-like PDZ" evidence="3">
    <location>
        <begin position="253"/>
        <end position="370"/>
    </location>
</feature>
<sequence>MKPNKVAITAWLAGVVDLTAALAAAQCDADDCLRALRATQTPGRLQSAQAFCATYTAAAAGTLSTAAVPSFAAENCKDSANGPMTVRVSSACACIAPAAATGVTPTQTTTPTGTETQQPCARVRATWLAQINQNGTTTKPRPVPTVAAALAHECLKSVPLGKKEALELVRDIEPYLEWQSDAAYKKDPPKDYFYPGYDMFAELAKVKANLESDKYSTEFEFQTDLYKKVFAPGQDGHFTFYPDLLSKAFRFRRQPYALVSISEDGASLPVIKLQSEVLANATTARTITKINGIDASKFIEDTVNAASALQDADAAYNSMFWSRSTATQKGLGGFVSGGRSAFLYHGPNTTFTFANGSSLEFENIAAIVGDMRNISDGRSMYEMFCRPKLPPGKPPPGPGPPPPGPPPPGPPPPGPPSPGPPPPGAPGQGRPEGYPMPVIATKDGVVTGYFLEGKGFEDVAVLSLASFVPRLPAEFQDVVQTFLRDSHAQGKKKLVVDLQNNGGGLILLGYDLFRQLFPRIVQGGNSRWKQNKAFKVLSRLVSDLVKNVDLTKETNPALVQLYENWHNYRFDLNITNQNFLTFEDKFNPHVFKDTEYTALTRWNLSDPSLTKNRTSGVGIEISGYGSRANLTQYFRPEDIIMLYDGACSSTCTLASEFLRHLGKVKTVAMGGRPKAGPIQGVGGIKGSQVLQYGDIFGLIDLVSKKSNDTALKAELKRYTLLPILRSSAAAVNTRDEIQEANANDGLPAQYVYEAADCRLYWTAPMISDVSEVWKAAAHAAFNGGKCAAGSIPGSSPARRSIAAPAPRPAPAMRMSKTFDMSALPVHDQAWEALHLQKAID</sequence>
<dbReference type="AlphaFoldDB" id="A0A166VEC6"/>
<evidence type="ECO:0000256" key="1">
    <source>
        <dbReference type="SAM" id="MobiDB-lite"/>
    </source>
</evidence>
<gene>
    <name evidence="4" type="ORF">AAL_01032</name>
</gene>
<dbReference type="InterPro" id="IPR052766">
    <property type="entry name" value="S41A_metabolite_peptidase"/>
</dbReference>
<proteinExistence type="predicted"/>
<keyword evidence="5" id="KW-1185">Reference proteome</keyword>
<evidence type="ECO:0000259" key="3">
    <source>
        <dbReference type="Pfam" id="PF23658"/>
    </source>
</evidence>
<feature type="chain" id="PRO_5007881138" evidence="2">
    <location>
        <begin position="30"/>
        <end position="840"/>
    </location>
</feature>
<accession>A0A166VEC6</accession>
<dbReference type="PANTHER" id="PTHR37049">
    <property type="entry name" value="PEPTIDASE S41 FAMILY PROTEIN"/>
    <property type="match status" value="1"/>
</dbReference>
<dbReference type="EMBL" id="AZGY01000001">
    <property type="protein sequence ID" value="OAA33567.1"/>
    <property type="molecule type" value="Genomic_DNA"/>
</dbReference>
<evidence type="ECO:0000256" key="2">
    <source>
        <dbReference type="SAM" id="SignalP"/>
    </source>
</evidence>
<dbReference type="Gene3D" id="3.90.226.10">
    <property type="entry name" value="2-enoyl-CoA Hydratase, Chain A, domain 1"/>
    <property type="match status" value="1"/>
</dbReference>
<dbReference type="OrthoDB" id="27214at2759"/>